<gene>
    <name evidence="1" type="ORF">K4G66_17315</name>
</gene>
<protein>
    <submittedName>
        <fullName evidence="1">Uncharacterized protein</fullName>
    </submittedName>
</protein>
<reference evidence="1" key="2">
    <citation type="journal article" date="2024" name="Antonie Van Leeuwenhoek">
        <title>Roseihalotalea indica gen. nov., sp. nov., a halophilic Bacteroidetes from mesopelagic Southwest Indian Ocean with higher carbohydrate metabolic potential.</title>
        <authorList>
            <person name="Chen B."/>
            <person name="Zhang M."/>
            <person name="Lin D."/>
            <person name="Ye J."/>
            <person name="Tang K."/>
        </authorList>
    </citation>
    <scope>NUCLEOTIDE SEQUENCE</scope>
    <source>
        <strain evidence="1">TK19036</strain>
    </source>
</reference>
<organism evidence="1">
    <name type="scientific">Roseihalotalea indica</name>
    <dbReference type="NCBI Taxonomy" id="2867963"/>
    <lineage>
        <taxon>Bacteria</taxon>
        <taxon>Pseudomonadati</taxon>
        <taxon>Bacteroidota</taxon>
        <taxon>Cytophagia</taxon>
        <taxon>Cytophagales</taxon>
        <taxon>Catalimonadaceae</taxon>
        <taxon>Roseihalotalea</taxon>
    </lineage>
</organism>
<sequence length="123" mass="14082">MKVHVKEKPFLANGRHTTTITEVTEGTSENKGVPFFNCRFENEDGFVNQRFYLSEPGQPIMAELFHAVGIEKDEIDTKTLVGKEVSVEVYERTYEDANHQEKTIKETRHYQKAGESETSNAIK</sequence>
<evidence type="ECO:0000313" key="1">
    <source>
        <dbReference type="EMBL" id="WKN34140.1"/>
    </source>
</evidence>
<name>A0AA49GKC3_9BACT</name>
<accession>A0AA49GKC3</accession>
<proteinExistence type="predicted"/>
<dbReference type="EMBL" id="CP120682">
    <property type="protein sequence ID" value="WKN34140.1"/>
    <property type="molecule type" value="Genomic_DNA"/>
</dbReference>
<reference evidence="1" key="1">
    <citation type="journal article" date="2023" name="Comput. Struct. Biotechnol. J.">
        <title>Discovery of a novel marine Bacteroidetes with a rich repertoire of carbohydrate-active enzymes.</title>
        <authorList>
            <person name="Chen B."/>
            <person name="Liu G."/>
            <person name="Chen Q."/>
            <person name="Wang H."/>
            <person name="Liu L."/>
            <person name="Tang K."/>
        </authorList>
    </citation>
    <scope>NUCLEOTIDE SEQUENCE</scope>
    <source>
        <strain evidence="1">TK19036</strain>
    </source>
</reference>
<dbReference type="AlphaFoldDB" id="A0AA49GKC3"/>